<evidence type="ECO:0000313" key="2">
    <source>
        <dbReference type="EMBL" id="RIX36913.1"/>
    </source>
</evidence>
<dbReference type="Proteomes" id="UP000285278">
    <property type="component" value="Unassembled WGS sequence"/>
</dbReference>
<evidence type="ECO:0000313" key="3">
    <source>
        <dbReference type="Proteomes" id="UP000285278"/>
    </source>
</evidence>
<comment type="caution">
    <text evidence="2">The sequence shown here is derived from an EMBL/GenBank/DDBJ whole genome shotgun (WGS) entry which is preliminary data.</text>
</comment>
<gene>
    <name evidence="2" type="ORF">D3M95_01540</name>
</gene>
<dbReference type="STRING" id="1451189.CFAL_10215"/>
<organism evidence="2 3">
    <name type="scientific">Corynebacterium falsenii</name>
    <dbReference type="NCBI Taxonomy" id="108486"/>
    <lineage>
        <taxon>Bacteria</taxon>
        <taxon>Bacillati</taxon>
        <taxon>Actinomycetota</taxon>
        <taxon>Actinomycetes</taxon>
        <taxon>Mycobacteriales</taxon>
        <taxon>Corynebacteriaceae</taxon>
        <taxon>Corynebacterium</taxon>
    </lineage>
</organism>
<evidence type="ECO:0000256" key="1">
    <source>
        <dbReference type="SAM" id="MobiDB-lite"/>
    </source>
</evidence>
<dbReference type="RefSeq" id="WP_039910986.1">
    <property type="nucleotide sequence ID" value="NZ_CBCRUA010000015.1"/>
</dbReference>
<dbReference type="OrthoDB" id="4419307at2"/>
<reference evidence="2 3" key="1">
    <citation type="submission" date="2018-09" db="EMBL/GenBank/DDBJ databases">
        <title>Optimization and identification of Corynebacterium falsenii FN1-14 from fish paste.</title>
        <authorList>
            <person name="Daroonpunt R."/>
            <person name="Tanasupawat S."/>
        </authorList>
    </citation>
    <scope>NUCLEOTIDE SEQUENCE [LARGE SCALE GENOMIC DNA]</scope>
    <source>
        <strain evidence="2 3">FN1-14</strain>
    </source>
</reference>
<dbReference type="EMBL" id="QXJK01000001">
    <property type="protein sequence ID" value="RIX36913.1"/>
    <property type="molecule type" value="Genomic_DNA"/>
</dbReference>
<sequence>MNDFRSEPDYLAERRRVIRDNHPDRGGSDAALIAALNELDEQWARKLQLRKQVRTHRPSFIPEDVATQAADTAGEYIDRISRATSGIRDKSGKIVANGFPEKLAQRAGRLAGNIRHTVTDRIPSEFLKGYRGGSHNNRHRRKPQ</sequence>
<protein>
    <submittedName>
        <fullName evidence="2">Uncharacterized protein</fullName>
    </submittedName>
</protein>
<name>A0A418QAH5_9CORY</name>
<dbReference type="AlphaFoldDB" id="A0A418QAH5"/>
<proteinExistence type="predicted"/>
<feature type="region of interest" description="Disordered" evidence="1">
    <location>
        <begin position="125"/>
        <end position="144"/>
    </location>
</feature>
<keyword evidence="3" id="KW-1185">Reference proteome</keyword>
<accession>A0A418QAH5</accession>